<dbReference type="Proteomes" id="UP000281028">
    <property type="component" value="Unassembled WGS sequence"/>
</dbReference>
<name>A0A3S1AXH6_9BACT</name>
<organism evidence="1 2">
    <name type="scientific">Chitinophaga solisilvae</name>
    <dbReference type="NCBI Taxonomy" id="1233460"/>
    <lineage>
        <taxon>Bacteria</taxon>
        <taxon>Pseudomonadati</taxon>
        <taxon>Bacteroidota</taxon>
        <taxon>Chitinophagia</taxon>
        <taxon>Chitinophagales</taxon>
        <taxon>Chitinophagaceae</taxon>
        <taxon>Chitinophaga</taxon>
    </lineage>
</organism>
<evidence type="ECO:0000313" key="2">
    <source>
        <dbReference type="Proteomes" id="UP000281028"/>
    </source>
</evidence>
<proteinExistence type="predicted"/>
<dbReference type="EMBL" id="RIAR02000001">
    <property type="protein sequence ID" value="NSL88548.1"/>
    <property type="molecule type" value="Genomic_DNA"/>
</dbReference>
<sequence>MKKLITLLLAALCCFAYIARSQAPTINIEGTAASIVSKLDKSLFLTDRQKPRMLTIVTGYLQQKNNIRPLQLSNEKAYHTKLNSMQNGLHTRLKPLLTLTQYTEFLALKPKAFDETNVLSQLYY</sequence>
<evidence type="ECO:0000313" key="1">
    <source>
        <dbReference type="EMBL" id="NSL88548.1"/>
    </source>
</evidence>
<reference evidence="1" key="1">
    <citation type="submission" date="2020-05" db="EMBL/GenBank/DDBJ databases">
        <title>Chitinophaga laudate sp. nov., isolated from a tropical peat swamp.</title>
        <authorList>
            <person name="Goh C.B.S."/>
            <person name="Lee M.S."/>
            <person name="Parimannan S."/>
            <person name="Pasbakhsh P."/>
            <person name="Yule C.M."/>
            <person name="Rajandas H."/>
            <person name="Loke S."/>
            <person name="Croft L."/>
            <person name="Tan J.B.L."/>
        </authorList>
    </citation>
    <scope>NUCLEOTIDE SEQUENCE</scope>
    <source>
        <strain evidence="1">Mgbs1</strain>
    </source>
</reference>
<dbReference type="OrthoDB" id="673101at2"/>
<comment type="caution">
    <text evidence="1">The sequence shown here is derived from an EMBL/GenBank/DDBJ whole genome shotgun (WGS) entry which is preliminary data.</text>
</comment>
<dbReference type="AlphaFoldDB" id="A0A3S1AXH6"/>
<accession>A0A3S1AXH6</accession>
<dbReference type="RefSeq" id="WP_127040701.1">
    <property type="nucleotide sequence ID" value="NZ_JAABOK010000002.1"/>
</dbReference>
<keyword evidence="2" id="KW-1185">Reference proteome</keyword>
<protein>
    <submittedName>
        <fullName evidence="1">Uncharacterized protein</fullName>
    </submittedName>
</protein>
<gene>
    <name evidence="1" type="ORF">ECE50_017030</name>
</gene>